<dbReference type="RefSeq" id="WP_129314848.1">
    <property type="nucleotide sequence ID" value="NZ_JBFCQO010000005.1"/>
</dbReference>
<gene>
    <name evidence="4" type="ORF">GMA10_06325</name>
</gene>
<organism evidence="4 5">
    <name type="scientific">Rothia koreensis</name>
    <dbReference type="NCBI Taxonomy" id="592378"/>
    <lineage>
        <taxon>Bacteria</taxon>
        <taxon>Bacillati</taxon>
        <taxon>Actinomycetota</taxon>
        <taxon>Actinomycetes</taxon>
        <taxon>Micrococcales</taxon>
        <taxon>Micrococcaceae</taxon>
        <taxon>Rothia</taxon>
    </lineage>
</organism>
<name>A0A7K1LI20_9MICC</name>
<keyword evidence="2" id="KW-1133">Transmembrane helix</keyword>
<feature type="transmembrane region" description="Helical" evidence="2">
    <location>
        <begin position="33"/>
        <end position="54"/>
    </location>
</feature>
<dbReference type="EMBL" id="WOGT01000003">
    <property type="protein sequence ID" value="MUN54829.1"/>
    <property type="molecule type" value="Genomic_DNA"/>
</dbReference>
<dbReference type="PROSITE" id="PS50890">
    <property type="entry name" value="PUA"/>
    <property type="match status" value="1"/>
</dbReference>
<dbReference type="Gene3D" id="3.40.30.10">
    <property type="entry name" value="Glutaredoxin"/>
    <property type="match status" value="1"/>
</dbReference>
<reference evidence="4 5" key="1">
    <citation type="submission" date="2019-12" db="EMBL/GenBank/DDBJ databases">
        <authorList>
            <person name="Li J."/>
            <person name="Shi Y."/>
            <person name="Xu G."/>
            <person name="Xiao D."/>
            <person name="Ran X."/>
        </authorList>
    </citation>
    <scope>NUCLEOTIDE SEQUENCE [LARGE SCALE GENOMIC DNA]</scope>
    <source>
        <strain evidence="4 5">JCM 15915</strain>
    </source>
</reference>
<dbReference type="OrthoDB" id="117402at2"/>
<dbReference type="InterPro" id="IPR036249">
    <property type="entry name" value="Thioredoxin-like_sf"/>
</dbReference>
<dbReference type="Pfam" id="PF13462">
    <property type="entry name" value="Thioredoxin_4"/>
    <property type="match status" value="1"/>
</dbReference>
<dbReference type="AlphaFoldDB" id="A0A7K1LI20"/>
<dbReference type="InterPro" id="IPR012336">
    <property type="entry name" value="Thioredoxin-like_fold"/>
</dbReference>
<evidence type="ECO:0000259" key="3">
    <source>
        <dbReference type="Pfam" id="PF13462"/>
    </source>
</evidence>
<evidence type="ECO:0000313" key="4">
    <source>
        <dbReference type="EMBL" id="MUN54829.1"/>
    </source>
</evidence>
<proteinExistence type="predicted"/>
<feature type="compositionally biased region" description="Basic and acidic residues" evidence="1">
    <location>
        <begin position="86"/>
        <end position="104"/>
    </location>
</feature>
<evidence type="ECO:0000256" key="2">
    <source>
        <dbReference type="SAM" id="Phobius"/>
    </source>
</evidence>
<keyword evidence="2" id="KW-0812">Transmembrane</keyword>
<sequence length="297" mass="32460">MASSTSPRSSEAREKARQIAAKQSKGAGKKSRLWWQIGVVVVLVLIIGIIAAVYTHNKKSEIPDAGPVPASANQYGGIVLTKDGIKKDTSDVDERDVNDVKKSSESAPPDDESNGKETTLPLGMTTSEDSKKNGEPARVTTFQDYNCVHCAEFEKANGDEIKQKVLNGDITLEIRNLNFLDQETSTEYSSRAAAAAYSVADQVSPEKFLDWQQEMFSHQGQGGMSNKEIAKIADKYGADIKDDLDNNKYRPMVNVLVAESKKNDVQGTPTTYVDGRKFTGQSFPDFLNGIIKDKSGQ</sequence>
<dbReference type="Proteomes" id="UP000462152">
    <property type="component" value="Unassembled WGS sequence"/>
</dbReference>
<feature type="domain" description="Thioredoxin-like fold" evidence="3">
    <location>
        <begin position="137"/>
        <end position="293"/>
    </location>
</feature>
<keyword evidence="5" id="KW-1185">Reference proteome</keyword>
<keyword evidence="2" id="KW-0472">Membrane</keyword>
<evidence type="ECO:0000256" key="1">
    <source>
        <dbReference type="SAM" id="MobiDB-lite"/>
    </source>
</evidence>
<feature type="region of interest" description="Disordered" evidence="1">
    <location>
        <begin position="1"/>
        <end position="23"/>
    </location>
</feature>
<comment type="caution">
    <text evidence="4">The sequence shown here is derived from an EMBL/GenBank/DDBJ whole genome shotgun (WGS) entry which is preliminary data.</text>
</comment>
<accession>A0A7K1LI20</accession>
<evidence type="ECO:0000313" key="5">
    <source>
        <dbReference type="Proteomes" id="UP000462152"/>
    </source>
</evidence>
<feature type="region of interest" description="Disordered" evidence="1">
    <location>
        <begin position="86"/>
        <end position="135"/>
    </location>
</feature>
<protein>
    <submittedName>
        <fullName evidence="4">Thioredoxin domain-containing protein</fullName>
    </submittedName>
</protein>
<dbReference type="SUPFAM" id="SSF52833">
    <property type="entry name" value="Thioredoxin-like"/>
    <property type="match status" value="1"/>
</dbReference>